<dbReference type="Proteomes" id="UP000007523">
    <property type="component" value="Chromosome"/>
</dbReference>
<protein>
    <submittedName>
        <fullName evidence="2">Acriflavin resistance protein</fullName>
    </submittedName>
</protein>
<sequence>MIGKALRYRKITMMFMLIATVVGAANFMGLQQRENPEITATVASVRTLYPGASPDKVEQLVTKKIEDKISEMDNILKLTSTSQESVSSIVVELVPGSDAEQSWDTLRQKVQAAEADLPDDAEAPVMNTNLTEISEQILHLVVGSTDQFEALRPLTENWKEQLQTVSGVSSVEVIGLPERQIRVELNAAKLENYRLHWGILSQALQNSRERVPIGTVDQGNQRQYVQLTGEWSSPSEVAETVIYRSPAAGSSLKLKDVAEVTLAPKKLEQRIFYNGKPAIDLVIKAQKGVDIPDLQDRIDTKMEALKPQLPSDVELVSAFNQKQNVQHLFNDLGKELLIGIAAVIVVCSLGLTLGTSLLVSAAIPLSILIGLIPMKLFGVDLNQISIVALVIVLGILVDDAIVVNDNIERRLELGDAPAKASLLGSKEVGVSILTATVATASAFFPLYFLKGNIGDFIRPIPLVITSTLLVSMVMSLTVVPIVRQWEQERRRKQVSAADGQRRRSPGLLGRQFHRLSIIYENQLRRVMRKPLLTGLIALAVGTSSFALLPLLGVQYFPTAEREELLVDIELPAGSTFADTSDTAAAIGAWIGKQAGVKEVSVYAGRSAPKFYYTEMERYDSKTGQILAMIDQEQVRTKDLVSSWRKELSALYPDVQITPRELENGPPVGAPIAIRLSGTDLTVLQKLSAEVQGLIKDTPGAVDVSDDVGRAIPTVQMVLDKDKANYFGLTEKDLSATVRLATEGIKVSDLQYGNELIDITLFSEQGLADPGANRDLHNLLIPSQNGGLYPLKDFVQLESSDMISKILRYNQMRTVTVRSYTDGVLPADLMKVLLPKLDALPLPDGYTISVGGENEERDQSFAAIGQLSIVVFMLIFIIIAIQFYSLTTPILILSTVYLALGGALIGLFLTGAPIGFMALMGVVSLSGMVVRNGIVLIEFVEQAREEQGLDLNEAIIAAGKARLRPILLTAATAVSGLMPMAIAGGSLWRPMAVSIISGLIYSTILTLVVVPSLYRILAGWKLRRAEQRHTQEVKGPHSLSM</sequence>
<feature type="transmembrane region" description="Helical" evidence="1">
    <location>
        <begin position="862"/>
        <end position="882"/>
    </location>
</feature>
<feature type="transmembrane region" description="Helical" evidence="1">
    <location>
        <begin position="889"/>
        <end position="908"/>
    </location>
</feature>
<proteinExistence type="predicted"/>
<dbReference type="InterPro" id="IPR027463">
    <property type="entry name" value="AcrB_DN_DC_subdom"/>
</dbReference>
<organism evidence="2 3">
    <name type="scientific">Paenibacillus mucilaginosus 3016</name>
    <dbReference type="NCBI Taxonomy" id="1116391"/>
    <lineage>
        <taxon>Bacteria</taxon>
        <taxon>Bacillati</taxon>
        <taxon>Bacillota</taxon>
        <taxon>Bacilli</taxon>
        <taxon>Bacillales</taxon>
        <taxon>Paenibacillaceae</taxon>
        <taxon>Paenibacillus</taxon>
    </lineage>
</organism>
<keyword evidence="1" id="KW-1133">Transmembrane helix</keyword>
<name>H6NI07_9BACL</name>
<keyword evidence="3" id="KW-1185">Reference proteome</keyword>
<dbReference type="Pfam" id="PF00873">
    <property type="entry name" value="ACR_tran"/>
    <property type="match status" value="1"/>
</dbReference>
<dbReference type="SUPFAM" id="SSF82693">
    <property type="entry name" value="Multidrug efflux transporter AcrB pore domain, PN1, PN2, PC1 and PC2 subdomains"/>
    <property type="match status" value="2"/>
</dbReference>
<dbReference type="EMBL" id="CP003235">
    <property type="protein sequence ID" value="AFC30778.1"/>
    <property type="molecule type" value="Genomic_DNA"/>
</dbReference>
<dbReference type="Gene3D" id="3.30.70.1430">
    <property type="entry name" value="Multidrug efflux transporter AcrB pore domain"/>
    <property type="match status" value="2"/>
</dbReference>
<feature type="transmembrane region" description="Helical" evidence="1">
    <location>
        <begin position="460"/>
        <end position="482"/>
    </location>
</feature>
<reference evidence="2 3" key="1">
    <citation type="journal article" date="2012" name="J. Bacteriol.">
        <title>Complete Genome Sequence of Paenibacillus mucilaginosus 3016, a Bacterium Functional as Microbial Fertilizer.</title>
        <authorList>
            <person name="Ma M."/>
            <person name="Wang Z."/>
            <person name="Li L."/>
            <person name="Jiang X."/>
            <person name="Guan D."/>
            <person name="Cao F."/>
            <person name="Chen H."/>
            <person name="Wang X."/>
            <person name="Shen D."/>
            <person name="Du B."/>
            <person name="Li J."/>
        </authorList>
    </citation>
    <scope>NUCLEOTIDE SEQUENCE [LARGE SCALE GENOMIC DNA]</scope>
    <source>
        <strain evidence="2 3">3016</strain>
    </source>
</reference>
<gene>
    <name evidence="2" type="ORF">PM3016_3992</name>
</gene>
<feature type="transmembrane region" description="Helical" evidence="1">
    <location>
        <begin position="965"/>
        <end position="987"/>
    </location>
</feature>
<accession>H6NI07</accession>
<feature type="transmembrane region" description="Helical" evidence="1">
    <location>
        <begin position="336"/>
        <end position="354"/>
    </location>
</feature>
<dbReference type="Gene3D" id="3.30.70.1440">
    <property type="entry name" value="Multidrug efflux transporter AcrB pore domain"/>
    <property type="match status" value="1"/>
</dbReference>
<dbReference type="STRING" id="1116391.PM3016_3992"/>
<dbReference type="PANTHER" id="PTHR32063:SF18">
    <property type="entry name" value="CATION EFFLUX SYSTEM PROTEIN"/>
    <property type="match status" value="1"/>
</dbReference>
<evidence type="ECO:0000256" key="1">
    <source>
        <dbReference type="SAM" id="Phobius"/>
    </source>
</evidence>
<dbReference type="SUPFAM" id="SSF82866">
    <property type="entry name" value="Multidrug efflux transporter AcrB transmembrane domain"/>
    <property type="match status" value="2"/>
</dbReference>
<feature type="transmembrane region" description="Helical" evidence="1">
    <location>
        <begin position="531"/>
        <end position="556"/>
    </location>
</feature>
<evidence type="ECO:0000313" key="2">
    <source>
        <dbReference type="EMBL" id="AFC30778.1"/>
    </source>
</evidence>
<dbReference type="PANTHER" id="PTHR32063">
    <property type="match status" value="1"/>
</dbReference>
<dbReference type="InterPro" id="IPR001036">
    <property type="entry name" value="Acrflvin-R"/>
</dbReference>
<dbReference type="SUPFAM" id="SSF82714">
    <property type="entry name" value="Multidrug efflux transporter AcrB TolC docking domain, DN and DC subdomains"/>
    <property type="match status" value="2"/>
</dbReference>
<dbReference type="AlphaFoldDB" id="H6NI07"/>
<feature type="transmembrane region" description="Helical" evidence="1">
    <location>
        <begin position="384"/>
        <end position="407"/>
    </location>
</feature>
<feature type="transmembrane region" description="Helical" evidence="1">
    <location>
        <begin position="993"/>
        <end position="1013"/>
    </location>
</feature>
<dbReference type="Gene3D" id="3.30.70.1320">
    <property type="entry name" value="Multidrug efflux transporter AcrB pore domain like"/>
    <property type="match status" value="1"/>
</dbReference>
<feature type="transmembrane region" description="Helical" evidence="1">
    <location>
        <begin position="12"/>
        <end position="30"/>
    </location>
</feature>
<dbReference type="Gene3D" id="3.30.2090.10">
    <property type="entry name" value="Multidrug efflux transporter AcrB TolC docking domain, DN and DC subdomains"/>
    <property type="match status" value="2"/>
</dbReference>
<feature type="transmembrane region" description="Helical" evidence="1">
    <location>
        <begin position="428"/>
        <end position="448"/>
    </location>
</feature>
<dbReference type="RefSeq" id="WP_014370651.1">
    <property type="nucleotide sequence ID" value="NC_016935.1"/>
</dbReference>
<dbReference type="GO" id="GO:0005886">
    <property type="term" value="C:plasma membrane"/>
    <property type="evidence" value="ECO:0007669"/>
    <property type="project" value="TreeGrafter"/>
</dbReference>
<keyword evidence="1" id="KW-0472">Membrane</keyword>
<evidence type="ECO:0000313" key="3">
    <source>
        <dbReference type="Proteomes" id="UP000007523"/>
    </source>
</evidence>
<dbReference type="KEGG" id="pmq:PM3016_3992"/>
<dbReference type="HOGENOM" id="CLU_002755_1_2_9"/>
<dbReference type="Gene3D" id="1.20.1640.10">
    <property type="entry name" value="Multidrug efflux transporter AcrB transmembrane domain"/>
    <property type="match status" value="2"/>
</dbReference>
<keyword evidence="1" id="KW-0812">Transmembrane</keyword>
<dbReference type="PRINTS" id="PR00702">
    <property type="entry name" value="ACRIFLAVINRP"/>
</dbReference>
<dbReference type="GO" id="GO:0042910">
    <property type="term" value="F:xenobiotic transmembrane transporter activity"/>
    <property type="evidence" value="ECO:0007669"/>
    <property type="project" value="TreeGrafter"/>
</dbReference>
<feature type="transmembrane region" description="Helical" evidence="1">
    <location>
        <begin position="914"/>
        <end position="936"/>
    </location>
</feature>